<evidence type="ECO:0000256" key="2">
    <source>
        <dbReference type="ARBA" id="ARBA00022777"/>
    </source>
</evidence>
<dbReference type="PIRSF" id="PIRSF036625">
    <property type="entry name" value="GAF_ANTAR"/>
    <property type="match status" value="1"/>
</dbReference>
<keyword evidence="3" id="KW-0805">Transcription regulation</keyword>
<dbReference type="InterPro" id="IPR011006">
    <property type="entry name" value="CheY-like_superfamily"/>
</dbReference>
<dbReference type="InterPro" id="IPR029016">
    <property type="entry name" value="GAF-like_dom_sf"/>
</dbReference>
<keyword evidence="4" id="KW-0804">Transcription</keyword>
<keyword evidence="1" id="KW-0808">Transferase</keyword>
<evidence type="ECO:0000256" key="4">
    <source>
        <dbReference type="ARBA" id="ARBA00023163"/>
    </source>
</evidence>
<dbReference type="Pfam" id="PF13185">
    <property type="entry name" value="GAF_2"/>
    <property type="match status" value="1"/>
</dbReference>
<dbReference type="InterPro" id="IPR003018">
    <property type="entry name" value="GAF"/>
</dbReference>
<dbReference type="RefSeq" id="WP_046772463.1">
    <property type="nucleotide sequence ID" value="NZ_LBMC01000064.1"/>
</dbReference>
<keyword evidence="2" id="KW-0418">Kinase</keyword>
<sequence>MDSPYEALPEPEPDTVTRLLAAAASQLYLQPDVHSTVTAVAQQGVEIIGGDAASATLLRPRGDRELVVGTTSRAEEADRSQFDLAEGPSLTALAARAPVLVDDTDAEPRWPRWRLALAELGYRSLLALPLELGPHFSGAIVVFWEQPEQPAERHVAVARMLLRHAAIAITDSRRSSTLREAIDARYQIGLAQGILIERYGLDAAQSFEVLRRYSRDNNVKLSRVAADVVRTRSLPDAHGSGE</sequence>
<evidence type="ECO:0000256" key="3">
    <source>
        <dbReference type="ARBA" id="ARBA00023015"/>
    </source>
</evidence>
<feature type="domain" description="ANTAR" evidence="5">
    <location>
        <begin position="168"/>
        <end position="229"/>
    </location>
</feature>
<dbReference type="InterPro" id="IPR005561">
    <property type="entry name" value="ANTAR"/>
</dbReference>
<dbReference type="SMART" id="SM01012">
    <property type="entry name" value="ANTAR"/>
    <property type="match status" value="1"/>
</dbReference>
<protein>
    <submittedName>
        <fullName evidence="6">GAF domain-containing protein</fullName>
    </submittedName>
</protein>
<dbReference type="InterPro" id="IPR036388">
    <property type="entry name" value="WH-like_DNA-bd_sf"/>
</dbReference>
<evidence type="ECO:0000313" key="6">
    <source>
        <dbReference type="EMBL" id="SDU14056.1"/>
    </source>
</evidence>
<dbReference type="STRING" id="419479.SAMN04488563_0266"/>
<evidence type="ECO:0000313" key="7">
    <source>
        <dbReference type="Proteomes" id="UP000182977"/>
    </source>
</evidence>
<dbReference type="Pfam" id="PF03861">
    <property type="entry name" value="ANTAR"/>
    <property type="match status" value="1"/>
</dbReference>
<dbReference type="GO" id="GO:0016301">
    <property type="term" value="F:kinase activity"/>
    <property type="evidence" value="ECO:0007669"/>
    <property type="project" value="UniProtKB-KW"/>
</dbReference>
<name>A0A1H2G339_9ACTN</name>
<keyword evidence="7" id="KW-1185">Reference proteome</keyword>
<dbReference type="Gene3D" id="1.10.10.10">
    <property type="entry name" value="Winged helix-like DNA-binding domain superfamily/Winged helix DNA-binding domain"/>
    <property type="match status" value="1"/>
</dbReference>
<dbReference type="Gene3D" id="3.30.450.40">
    <property type="match status" value="1"/>
</dbReference>
<proteinExistence type="predicted"/>
<evidence type="ECO:0000256" key="1">
    <source>
        <dbReference type="ARBA" id="ARBA00022679"/>
    </source>
</evidence>
<dbReference type="AlphaFoldDB" id="A0A1H2G339"/>
<dbReference type="PROSITE" id="PS50921">
    <property type="entry name" value="ANTAR"/>
    <property type="match status" value="1"/>
</dbReference>
<dbReference type="EMBL" id="LT629791">
    <property type="protein sequence ID" value="SDU14056.1"/>
    <property type="molecule type" value="Genomic_DNA"/>
</dbReference>
<reference evidence="7" key="1">
    <citation type="submission" date="2016-10" db="EMBL/GenBank/DDBJ databases">
        <authorList>
            <person name="Varghese N."/>
            <person name="Submissions S."/>
        </authorList>
    </citation>
    <scope>NUCLEOTIDE SEQUENCE [LARGE SCALE GENOMIC DNA]</scope>
    <source>
        <strain evidence="7">DSM 45079</strain>
    </source>
</reference>
<dbReference type="GO" id="GO:0003723">
    <property type="term" value="F:RNA binding"/>
    <property type="evidence" value="ECO:0007669"/>
    <property type="project" value="InterPro"/>
</dbReference>
<dbReference type="SUPFAM" id="SSF55781">
    <property type="entry name" value="GAF domain-like"/>
    <property type="match status" value="1"/>
</dbReference>
<dbReference type="Proteomes" id="UP000182977">
    <property type="component" value="Chromosome I"/>
</dbReference>
<gene>
    <name evidence="6" type="ORF">SAMN04488563_0266</name>
</gene>
<organism evidence="6 7">
    <name type="scientific">Jiangella alkaliphila</name>
    <dbReference type="NCBI Taxonomy" id="419479"/>
    <lineage>
        <taxon>Bacteria</taxon>
        <taxon>Bacillati</taxon>
        <taxon>Actinomycetota</taxon>
        <taxon>Actinomycetes</taxon>
        <taxon>Jiangellales</taxon>
        <taxon>Jiangellaceae</taxon>
        <taxon>Jiangella</taxon>
    </lineage>
</organism>
<dbReference type="InterPro" id="IPR012074">
    <property type="entry name" value="GAF_ANTAR"/>
</dbReference>
<dbReference type="SUPFAM" id="SSF52172">
    <property type="entry name" value="CheY-like"/>
    <property type="match status" value="1"/>
</dbReference>
<dbReference type="OrthoDB" id="3688893at2"/>
<evidence type="ECO:0000259" key="5">
    <source>
        <dbReference type="PROSITE" id="PS50921"/>
    </source>
</evidence>
<accession>A0A1H2G339</accession>